<dbReference type="AlphaFoldDB" id="A0A1G7GR96"/>
<dbReference type="EMBL" id="FNBH01000001">
    <property type="protein sequence ID" value="SDE90636.1"/>
    <property type="molecule type" value="Genomic_DNA"/>
</dbReference>
<reference evidence="2" key="1">
    <citation type="submission" date="2016-10" db="EMBL/GenBank/DDBJ databases">
        <authorList>
            <person name="Varghese N."/>
            <person name="Submissions S."/>
        </authorList>
    </citation>
    <scope>NUCLEOTIDE SEQUENCE [LARGE SCALE GENOMIC DNA]</scope>
    <source>
        <strain evidence="2">DSM 19684</strain>
    </source>
</reference>
<evidence type="ECO:0000313" key="1">
    <source>
        <dbReference type="EMBL" id="SDE90636.1"/>
    </source>
</evidence>
<accession>A0A1G7GR96</accession>
<protein>
    <submittedName>
        <fullName evidence="1">Uncharacterized protein</fullName>
    </submittedName>
</protein>
<dbReference type="OrthoDB" id="1432813at2"/>
<gene>
    <name evidence="1" type="ORF">SAMN05421825_0550</name>
</gene>
<sequence>MEPTEIKRAYLGTDAYMTESARANYNLANSELAKFTGFDSTINAAYMTAYLASIVAAETVVADSAISDQQVQTTENVLSQMELARAKYNEVKYFVQKAFPNSAATQGEFGLNDYMDARRSESKMIQFLDEMSKACVKYQTQLVAAGYNAPAIATIQTIRTDLLNKNTTQEVFKKQRPKLTEDRIKILNAVYDRLTQVNAAAQIIYMTDYAKQRQFIYDISRDNDLQEYEGSVGAGTVKTIATLAVSEGTVFTFKNTGTVPLVFCLSSTENLEGIQIPIGGGATISKTAADLNPNAGFLLVKNTDAANAGSYQITLDD</sequence>
<organism evidence="1 2">
    <name type="scientific">Epilithonimonas hungarica</name>
    <dbReference type="NCBI Taxonomy" id="454006"/>
    <lineage>
        <taxon>Bacteria</taxon>
        <taxon>Pseudomonadati</taxon>
        <taxon>Bacteroidota</taxon>
        <taxon>Flavobacteriia</taxon>
        <taxon>Flavobacteriales</taxon>
        <taxon>Weeksellaceae</taxon>
        <taxon>Chryseobacterium group</taxon>
        <taxon>Epilithonimonas</taxon>
    </lineage>
</organism>
<keyword evidence="2" id="KW-1185">Reference proteome</keyword>
<evidence type="ECO:0000313" key="2">
    <source>
        <dbReference type="Proteomes" id="UP000199203"/>
    </source>
</evidence>
<dbReference type="Proteomes" id="UP000199203">
    <property type="component" value="Unassembled WGS sequence"/>
</dbReference>
<name>A0A1G7GR96_9FLAO</name>
<proteinExistence type="predicted"/>
<dbReference type="RefSeq" id="WP_089871150.1">
    <property type="nucleotide sequence ID" value="NZ_FNBH01000001.1"/>
</dbReference>